<comment type="caution">
    <text evidence="1">The sequence shown here is derived from an EMBL/GenBank/DDBJ whole genome shotgun (WGS) entry which is preliminary data.</text>
</comment>
<dbReference type="AlphaFoldDB" id="A0AAP5IB10"/>
<sequence>MNLSQAYLEWEQKTLQQGVQQGLQQGQRQVVENLLKVRFGSLDQELSSIVERILELPPEEYSSLLLQLSHLSREELIERFRS</sequence>
<dbReference type="RefSeq" id="WP_310834164.1">
    <property type="nucleotide sequence ID" value="NZ_JAALHA020000016.1"/>
</dbReference>
<organism evidence="1 2">
    <name type="scientific">Aetokthonos hydrillicola Thurmond2011</name>
    <dbReference type="NCBI Taxonomy" id="2712845"/>
    <lineage>
        <taxon>Bacteria</taxon>
        <taxon>Bacillati</taxon>
        <taxon>Cyanobacteriota</taxon>
        <taxon>Cyanophyceae</taxon>
        <taxon>Nostocales</taxon>
        <taxon>Hapalosiphonaceae</taxon>
        <taxon>Aetokthonos</taxon>
    </lineage>
</organism>
<reference evidence="2" key="1">
    <citation type="journal article" date="2021" name="Science">
        <title>Hunting the eagle killer: A cyanobacterial neurotoxin causes vacuolar myelinopathy.</title>
        <authorList>
            <person name="Breinlinger S."/>
            <person name="Phillips T.J."/>
            <person name="Haram B.N."/>
            <person name="Mares J."/>
            <person name="Martinez Yerena J.A."/>
            <person name="Hrouzek P."/>
            <person name="Sobotka R."/>
            <person name="Henderson W.M."/>
            <person name="Schmieder P."/>
            <person name="Williams S.M."/>
            <person name="Lauderdale J.D."/>
            <person name="Wilde H.D."/>
            <person name="Gerrin W."/>
            <person name="Kust A."/>
            <person name="Washington J.W."/>
            <person name="Wagner C."/>
            <person name="Geier B."/>
            <person name="Liebeke M."/>
            <person name="Enke H."/>
            <person name="Niedermeyer T.H.J."/>
            <person name="Wilde S.B."/>
        </authorList>
    </citation>
    <scope>NUCLEOTIDE SEQUENCE [LARGE SCALE GENOMIC DNA]</scope>
    <source>
        <strain evidence="2">Thurmond2011</strain>
    </source>
</reference>
<gene>
    <name evidence="1" type="ORF">G7B40_027150</name>
</gene>
<dbReference type="Proteomes" id="UP000667802">
    <property type="component" value="Unassembled WGS sequence"/>
</dbReference>
<proteinExistence type="predicted"/>
<evidence type="ECO:0000313" key="1">
    <source>
        <dbReference type="EMBL" id="MDR9898211.1"/>
    </source>
</evidence>
<evidence type="ECO:0008006" key="3">
    <source>
        <dbReference type="Google" id="ProtNLM"/>
    </source>
</evidence>
<keyword evidence="2" id="KW-1185">Reference proteome</keyword>
<accession>A0AAP5IB10</accession>
<protein>
    <recommendedName>
        <fullName evidence="3">DUF4351 domain-containing protein</fullName>
    </recommendedName>
</protein>
<dbReference type="EMBL" id="JAALHA020000016">
    <property type="protein sequence ID" value="MDR9898211.1"/>
    <property type="molecule type" value="Genomic_DNA"/>
</dbReference>
<name>A0AAP5IB10_9CYAN</name>
<evidence type="ECO:0000313" key="2">
    <source>
        <dbReference type="Proteomes" id="UP000667802"/>
    </source>
</evidence>